<keyword evidence="8" id="KW-1185">Reference proteome</keyword>
<dbReference type="OrthoDB" id="14833at2759"/>
<dbReference type="GO" id="GO:0006869">
    <property type="term" value="P:lipid transport"/>
    <property type="evidence" value="ECO:0007669"/>
    <property type="project" value="UniProtKB-KW"/>
</dbReference>
<dbReference type="FunFam" id="1.10.287.2720:FF:000001">
    <property type="entry name" value="Oxysterol-binding OBPalpha"/>
    <property type="match status" value="1"/>
</dbReference>
<dbReference type="PANTHER" id="PTHR10972:SF102">
    <property type="entry name" value="OXYSTEROL-BINDING PROTEIN"/>
    <property type="match status" value="1"/>
</dbReference>
<keyword evidence="2" id="KW-0813">Transport</keyword>
<dbReference type="STRING" id="984486.A0A1E3QJJ6"/>
<feature type="compositionally biased region" description="Polar residues" evidence="6">
    <location>
        <begin position="19"/>
        <end position="28"/>
    </location>
</feature>
<evidence type="ECO:0000256" key="4">
    <source>
        <dbReference type="ARBA" id="ARBA00023121"/>
    </source>
</evidence>
<dbReference type="RefSeq" id="XP_018982570.1">
    <property type="nucleotide sequence ID" value="XM_019130073.1"/>
</dbReference>
<gene>
    <name evidence="7" type="ORF">BABINDRAFT_163743</name>
</gene>
<dbReference type="GO" id="GO:0016020">
    <property type="term" value="C:membrane"/>
    <property type="evidence" value="ECO:0007669"/>
    <property type="project" value="TreeGrafter"/>
</dbReference>
<dbReference type="AlphaFoldDB" id="A0A1E3QJJ6"/>
<feature type="region of interest" description="Disordered" evidence="6">
    <location>
        <begin position="1"/>
        <end position="30"/>
    </location>
</feature>
<dbReference type="Gene3D" id="2.40.160.120">
    <property type="match status" value="1"/>
</dbReference>
<name>A0A1E3QJJ6_9ASCO</name>
<dbReference type="EMBL" id="KV454442">
    <property type="protein sequence ID" value="ODQ77242.1"/>
    <property type="molecule type" value="Genomic_DNA"/>
</dbReference>
<evidence type="ECO:0000256" key="5">
    <source>
        <dbReference type="RuleBase" id="RU003844"/>
    </source>
</evidence>
<organism evidence="7 8">
    <name type="scientific">Babjeviella inositovora NRRL Y-12698</name>
    <dbReference type="NCBI Taxonomy" id="984486"/>
    <lineage>
        <taxon>Eukaryota</taxon>
        <taxon>Fungi</taxon>
        <taxon>Dikarya</taxon>
        <taxon>Ascomycota</taxon>
        <taxon>Saccharomycotina</taxon>
        <taxon>Pichiomycetes</taxon>
        <taxon>Serinales incertae sedis</taxon>
        <taxon>Babjeviella</taxon>
    </lineage>
</organism>
<dbReference type="GO" id="GO:0032541">
    <property type="term" value="C:cortical endoplasmic reticulum"/>
    <property type="evidence" value="ECO:0007669"/>
    <property type="project" value="TreeGrafter"/>
</dbReference>
<dbReference type="FunFam" id="2.40.160.120:FF:000007">
    <property type="entry name" value="Oxysterol binding protein"/>
    <property type="match status" value="1"/>
</dbReference>
<proteinExistence type="inferred from homology"/>
<dbReference type="InterPro" id="IPR000648">
    <property type="entry name" value="Oxysterol-bd"/>
</dbReference>
<dbReference type="GO" id="GO:0005829">
    <property type="term" value="C:cytosol"/>
    <property type="evidence" value="ECO:0007669"/>
    <property type="project" value="TreeGrafter"/>
</dbReference>
<dbReference type="Pfam" id="PF01237">
    <property type="entry name" value="Oxysterol_BP"/>
    <property type="match status" value="1"/>
</dbReference>
<evidence type="ECO:0000256" key="2">
    <source>
        <dbReference type="ARBA" id="ARBA00022448"/>
    </source>
</evidence>
<sequence length="412" mass="45680">MPLGLGHLKGGLSSMLSTPEKSANTGTTSAAESIDDIDEIDGGSQSILMGIISQLRPGCDLSRITLPTFILERKSMLERITNQLQQPELLLEARHTADATARFVGVVKWYLSGWHIAPKAVKKPLNPVLGEHFTCYWDLPGSGERAYYIAEQTSHHPPESAYFYAIPDQHLRVDGLVIPKSRFLGNSTAAMMEGKTILTFEDLVNANKVAEAYVLTQPNMYARGILIGNLKLELGDQMVISCENLGLEARIEFKTKGFIYGTYDAIEGIIRDVNTGQELYEISGKWNEIMYLKDLATGTKTVLLDTSKAQPLPPSVRPLSEQSEFESRRLWHDVTEALSARNHEQATDAKFKIEDAQRIRAKLGNEVVPRFFKKTKAGDVLPYRIAADLSLTDPKQRAQAILALAPILPESQ</sequence>
<dbReference type="Gene3D" id="6.10.140.1150">
    <property type="match status" value="1"/>
</dbReference>
<accession>A0A1E3QJJ6</accession>
<evidence type="ECO:0000256" key="6">
    <source>
        <dbReference type="SAM" id="MobiDB-lite"/>
    </source>
</evidence>
<dbReference type="PANTHER" id="PTHR10972">
    <property type="entry name" value="OXYSTEROL-BINDING PROTEIN-RELATED"/>
    <property type="match status" value="1"/>
</dbReference>
<reference evidence="8" key="1">
    <citation type="submission" date="2016-05" db="EMBL/GenBank/DDBJ databases">
        <title>Comparative genomics of biotechnologically important yeasts.</title>
        <authorList>
            <consortium name="DOE Joint Genome Institute"/>
            <person name="Riley R."/>
            <person name="Haridas S."/>
            <person name="Wolfe K.H."/>
            <person name="Lopes M.R."/>
            <person name="Hittinger C.T."/>
            <person name="Goker M."/>
            <person name="Salamov A."/>
            <person name="Wisecaver J."/>
            <person name="Long T.M."/>
            <person name="Aerts A.L."/>
            <person name="Barry K."/>
            <person name="Choi C."/>
            <person name="Clum A."/>
            <person name="Coughlan A.Y."/>
            <person name="Deshpande S."/>
            <person name="Douglass A.P."/>
            <person name="Hanson S.J."/>
            <person name="Klenk H.-P."/>
            <person name="Labutti K."/>
            <person name="Lapidus A."/>
            <person name="Lindquist E."/>
            <person name="Lipzen A."/>
            <person name="Meier-Kolthoff J.P."/>
            <person name="Ohm R.A."/>
            <person name="Otillar R.P."/>
            <person name="Pangilinan J."/>
            <person name="Peng Y."/>
            <person name="Rokas A."/>
            <person name="Rosa C.A."/>
            <person name="Scheuner C."/>
            <person name="Sibirny A.A."/>
            <person name="Slot J.C."/>
            <person name="Stielow J.B."/>
            <person name="Sun H."/>
            <person name="Kurtzman C.P."/>
            <person name="Blackwell M."/>
            <person name="Grigoriev I.V."/>
            <person name="Jeffries T.W."/>
        </authorList>
    </citation>
    <scope>NUCLEOTIDE SEQUENCE [LARGE SCALE GENOMIC DNA]</scope>
    <source>
        <strain evidence="8">NRRL Y-12698</strain>
    </source>
</reference>
<comment type="similarity">
    <text evidence="1 5">Belongs to the OSBP family.</text>
</comment>
<keyword evidence="4" id="KW-0446">Lipid-binding</keyword>
<protein>
    <recommendedName>
        <fullName evidence="9">Oxysterol-binding protein</fullName>
    </recommendedName>
</protein>
<evidence type="ECO:0008006" key="9">
    <source>
        <dbReference type="Google" id="ProtNLM"/>
    </source>
</evidence>
<dbReference type="InterPro" id="IPR037239">
    <property type="entry name" value="OSBP_sf"/>
</dbReference>
<keyword evidence="3" id="KW-0445">Lipid transport</keyword>
<evidence type="ECO:0000313" key="8">
    <source>
        <dbReference type="Proteomes" id="UP000094336"/>
    </source>
</evidence>
<evidence type="ECO:0000256" key="3">
    <source>
        <dbReference type="ARBA" id="ARBA00023055"/>
    </source>
</evidence>
<dbReference type="Gene3D" id="1.10.287.2720">
    <property type="match status" value="1"/>
</dbReference>
<dbReference type="SUPFAM" id="SSF144000">
    <property type="entry name" value="Oxysterol-binding protein-like"/>
    <property type="match status" value="1"/>
</dbReference>
<dbReference type="GeneID" id="30147926"/>
<dbReference type="InterPro" id="IPR018494">
    <property type="entry name" value="Oxysterol-bd_CS"/>
</dbReference>
<feature type="compositionally biased region" description="Low complexity" evidence="6">
    <location>
        <begin position="1"/>
        <end position="17"/>
    </location>
</feature>
<evidence type="ECO:0000313" key="7">
    <source>
        <dbReference type="EMBL" id="ODQ77242.1"/>
    </source>
</evidence>
<evidence type="ECO:0000256" key="1">
    <source>
        <dbReference type="ARBA" id="ARBA00008842"/>
    </source>
</evidence>
<dbReference type="Proteomes" id="UP000094336">
    <property type="component" value="Unassembled WGS sequence"/>
</dbReference>
<dbReference type="PROSITE" id="PS01013">
    <property type="entry name" value="OSBP"/>
    <property type="match status" value="1"/>
</dbReference>
<dbReference type="GO" id="GO:0032934">
    <property type="term" value="F:sterol binding"/>
    <property type="evidence" value="ECO:0007669"/>
    <property type="project" value="TreeGrafter"/>
</dbReference>